<name>A0A934TUC3_9BURK</name>
<dbReference type="Gene3D" id="2.40.160.20">
    <property type="match status" value="1"/>
</dbReference>
<sequence length="151" mass="16704">MIQTRPLFEIRLQVPQVLDIGDTPLGRRRIATVTGGEFQGERLRGTVVGAPGGDWLLQRNDGVTVLDVRVLLRTHDGEHIYMSYRGLRHGPADVMARLAAGETVDPASYYFRIAPVFETAAKNYAWLNKIVAVGTGRREASGPIYTVEEVL</sequence>
<organism evidence="2 3">
    <name type="scientific">Ramlibacter ginsenosidimutans</name>
    <dbReference type="NCBI Taxonomy" id="502333"/>
    <lineage>
        <taxon>Bacteria</taxon>
        <taxon>Pseudomonadati</taxon>
        <taxon>Pseudomonadota</taxon>
        <taxon>Betaproteobacteria</taxon>
        <taxon>Burkholderiales</taxon>
        <taxon>Comamonadaceae</taxon>
        <taxon>Ramlibacter</taxon>
    </lineage>
</organism>
<keyword evidence="3" id="KW-1185">Reference proteome</keyword>
<dbReference type="Pfam" id="PF11578">
    <property type="entry name" value="DUF3237"/>
    <property type="match status" value="1"/>
</dbReference>
<comment type="caution">
    <text evidence="2">The sequence shown here is derived from an EMBL/GenBank/DDBJ whole genome shotgun (WGS) entry which is preliminary data.</text>
</comment>
<dbReference type="Proteomes" id="UP000630528">
    <property type="component" value="Unassembled WGS sequence"/>
</dbReference>
<dbReference type="PANTHER" id="PTHR37315:SF1">
    <property type="entry name" value="UPF0311 PROTEIN BLR7842"/>
    <property type="match status" value="1"/>
</dbReference>
<accession>A0A934TUC3</accession>
<dbReference type="EMBL" id="JAEPWM010000005">
    <property type="protein sequence ID" value="MBK6007030.1"/>
    <property type="molecule type" value="Genomic_DNA"/>
</dbReference>
<reference evidence="2" key="1">
    <citation type="journal article" date="2012" name="J. Microbiol. Biotechnol.">
        <title>Ramlibacter ginsenosidimutans sp. nov., with ginsenoside-converting activity.</title>
        <authorList>
            <person name="Wang L."/>
            <person name="An D.S."/>
            <person name="Kim S.G."/>
            <person name="Jin F.X."/>
            <person name="Kim S.C."/>
            <person name="Lee S.T."/>
            <person name="Im W.T."/>
        </authorList>
    </citation>
    <scope>NUCLEOTIDE SEQUENCE</scope>
    <source>
        <strain evidence="2">KACC 17527</strain>
    </source>
</reference>
<proteinExistence type="inferred from homology"/>
<comment type="similarity">
    <text evidence="1">Belongs to the UPF0311 family.</text>
</comment>
<dbReference type="InterPro" id="IPR020915">
    <property type="entry name" value="UPF0311"/>
</dbReference>
<dbReference type="HAMAP" id="MF_00775">
    <property type="entry name" value="UPF0311"/>
    <property type="match status" value="1"/>
</dbReference>
<dbReference type="PANTHER" id="PTHR37315">
    <property type="entry name" value="UPF0311 PROTEIN BLR7842"/>
    <property type="match status" value="1"/>
</dbReference>
<evidence type="ECO:0000313" key="2">
    <source>
        <dbReference type="EMBL" id="MBK6007030.1"/>
    </source>
</evidence>
<reference evidence="2" key="2">
    <citation type="submission" date="2021-01" db="EMBL/GenBank/DDBJ databases">
        <authorList>
            <person name="Kang M."/>
        </authorList>
    </citation>
    <scope>NUCLEOTIDE SEQUENCE</scope>
    <source>
        <strain evidence="2">KACC 17527</strain>
    </source>
</reference>
<dbReference type="RefSeq" id="WP_201171721.1">
    <property type="nucleotide sequence ID" value="NZ_JAEPWM010000005.1"/>
</dbReference>
<evidence type="ECO:0000256" key="1">
    <source>
        <dbReference type="HAMAP-Rule" id="MF_00775"/>
    </source>
</evidence>
<protein>
    <recommendedName>
        <fullName evidence="1">UPF0311 protein JJB11_13090</fullName>
    </recommendedName>
</protein>
<gene>
    <name evidence="2" type="ORF">JJB11_13090</name>
</gene>
<evidence type="ECO:0000313" key="3">
    <source>
        <dbReference type="Proteomes" id="UP000630528"/>
    </source>
</evidence>
<dbReference type="AlphaFoldDB" id="A0A934TUC3"/>